<gene>
    <name evidence="2" type="ORF">ACFSFY_11040</name>
</gene>
<dbReference type="InterPro" id="IPR002035">
    <property type="entry name" value="VWF_A"/>
</dbReference>
<dbReference type="Pfam" id="PF02342">
    <property type="entry name" value="TerD"/>
    <property type="match status" value="1"/>
</dbReference>
<dbReference type="EMBL" id="JBHUGI010000032">
    <property type="protein sequence ID" value="MFD1928564.1"/>
    <property type="molecule type" value="Genomic_DNA"/>
</dbReference>
<evidence type="ECO:0000313" key="2">
    <source>
        <dbReference type="EMBL" id="MFD1928564.1"/>
    </source>
</evidence>
<accession>A0ABW4SHU2</accession>
<name>A0ABW4SHU2_9BACL</name>
<dbReference type="CDD" id="cd06974">
    <property type="entry name" value="TerD_like"/>
    <property type="match status" value="1"/>
</dbReference>
<dbReference type="InterPro" id="IPR019303">
    <property type="entry name" value="vWA_TerF_C"/>
</dbReference>
<evidence type="ECO:0000313" key="3">
    <source>
        <dbReference type="Proteomes" id="UP001597218"/>
    </source>
</evidence>
<dbReference type="PROSITE" id="PS50234">
    <property type="entry name" value="VWFA"/>
    <property type="match status" value="1"/>
</dbReference>
<keyword evidence="3" id="KW-1185">Reference proteome</keyword>
<dbReference type="SMART" id="SM00327">
    <property type="entry name" value="VWA"/>
    <property type="match status" value="1"/>
</dbReference>
<organism evidence="2 3">
    <name type="scientific">Sporosarcina siberiensis</name>
    <dbReference type="NCBI Taxonomy" id="1365606"/>
    <lineage>
        <taxon>Bacteria</taxon>
        <taxon>Bacillati</taxon>
        <taxon>Bacillota</taxon>
        <taxon>Bacilli</taxon>
        <taxon>Bacillales</taxon>
        <taxon>Caryophanaceae</taxon>
        <taxon>Sporosarcina</taxon>
    </lineage>
</organism>
<dbReference type="Gene3D" id="2.60.60.30">
    <property type="entry name" value="sav2460 like domains"/>
    <property type="match status" value="1"/>
</dbReference>
<protein>
    <submittedName>
        <fullName evidence="2">VWA domain-containing protein</fullName>
    </submittedName>
</protein>
<dbReference type="Proteomes" id="UP001597218">
    <property type="component" value="Unassembled WGS sequence"/>
</dbReference>
<comment type="caution">
    <text evidence="2">The sequence shown here is derived from an EMBL/GenBank/DDBJ whole genome shotgun (WGS) entry which is preliminary data.</text>
</comment>
<dbReference type="PANTHER" id="PTHR32097:SF3">
    <property type="entry name" value="TELLURITE RESISTANCE PROTEIN"/>
    <property type="match status" value="1"/>
</dbReference>
<reference evidence="3" key="1">
    <citation type="journal article" date="2019" name="Int. J. Syst. Evol. Microbiol.">
        <title>The Global Catalogue of Microorganisms (GCM) 10K type strain sequencing project: providing services to taxonomists for standard genome sequencing and annotation.</title>
        <authorList>
            <consortium name="The Broad Institute Genomics Platform"/>
            <consortium name="The Broad Institute Genome Sequencing Center for Infectious Disease"/>
            <person name="Wu L."/>
            <person name="Ma J."/>
        </authorList>
    </citation>
    <scope>NUCLEOTIDE SEQUENCE [LARGE SCALE GENOMIC DNA]</scope>
    <source>
        <strain evidence="3">CGMCC 4.7177</strain>
    </source>
</reference>
<dbReference type="InterPro" id="IPR051324">
    <property type="entry name" value="Stress/Tellurium_Resist"/>
</dbReference>
<evidence type="ECO:0000259" key="1">
    <source>
        <dbReference type="PROSITE" id="PS50234"/>
    </source>
</evidence>
<dbReference type="RefSeq" id="WP_381538011.1">
    <property type="nucleotide sequence ID" value="NZ_JBHUGI010000032.1"/>
</dbReference>
<sequence length="422" mass="47008">MVKKGVALIRGANAPIAVDDVLKIRVEWGSSAADLDVSCFLVNVDGNVPTDEYMIFYNQPKDPTSLIELFETTPTVKTFSLSLKSLKQSKIQKCVFAVTLDGPGTLKNIPNLKISAKSFNSEVQFDIDQLGDETSLVLAEVYRYKEWFKFRAIGKGFNGGLKPLAEAHGVVVEEEVAEELPSKVIQSTPAPISTINLTKIDLLKKKVTISLEKNKLTTEKARVAVVFDASGSMSNLYSKGTVQLAFERVLAIAASIDDDGELDVWFFGSKFMRAPSVTEKDYEDYVKKTYPQPRIFGGVGVGNNEPLVMADVIHKFTVEEPDKNLPTYVVFFSDGGIYEEKKISKLLIDSAKENIFWQFVGIGNAKFGVLQKLDNLSGRVVDNANFFALDDLDRISDEDLYNRLFNEFPHWLKEARRLGITN</sequence>
<proteinExistence type="predicted"/>
<dbReference type="InterPro" id="IPR036465">
    <property type="entry name" value="vWFA_dom_sf"/>
</dbReference>
<dbReference type="InterPro" id="IPR003325">
    <property type="entry name" value="TerD"/>
</dbReference>
<feature type="domain" description="VWFA" evidence="1">
    <location>
        <begin position="222"/>
        <end position="404"/>
    </location>
</feature>
<dbReference type="Pfam" id="PF10138">
    <property type="entry name" value="vWA-TerF-like"/>
    <property type="match status" value="1"/>
</dbReference>
<dbReference type="SUPFAM" id="SSF53300">
    <property type="entry name" value="vWA-like"/>
    <property type="match status" value="1"/>
</dbReference>
<dbReference type="PANTHER" id="PTHR32097">
    <property type="entry name" value="CAMP-BINDING PROTEIN 1-RELATED"/>
    <property type="match status" value="1"/>
</dbReference>